<evidence type="ECO:0000256" key="1">
    <source>
        <dbReference type="SAM" id="MobiDB-lite"/>
    </source>
</evidence>
<feature type="region of interest" description="Disordered" evidence="1">
    <location>
        <begin position="162"/>
        <end position="181"/>
    </location>
</feature>
<protein>
    <submittedName>
        <fullName evidence="2">Uncharacterized protein</fullName>
    </submittedName>
</protein>
<dbReference type="EMBL" id="PXOQ01000007">
    <property type="protein sequence ID" value="PSG90348.1"/>
    <property type="molecule type" value="Genomic_DNA"/>
</dbReference>
<evidence type="ECO:0000313" key="2">
    <source>
        <dbReference type="EMBL" id="PSG90348.1"/>
    </source>
</evidence>
<sequence>METNILNTYVLKALDAYPYDLEETVENLNYALSYQEDNIHALFLMGKLQAEQFGDYEKAKQYYAEVLSIKLDFHKVYSSYIQVLLWNEDFIEAQQLIEFAFTVKGLSKSEIWVLNDQLLEQKQHYKKALKSFKTAKQVAYNNDFTSFIDSEISRVKAKIKANASKKCKKKNPKNKWNKKKK</sequence>
<dbReference type="InterPro" id="IPR011990">
    <property type="entry name" value="TPR-like_helical_dom_sf"/>
</dbReference>
<accession>A0A2T1ND30</accession>
<gene>
    <name evidence="2" type="ORF">C7H52_03455</name>
</gene>
<proteinExistence type="predicted"/>
<keyword evidence="3" id="KW-1185">Reference proteome</keyword>
<dbReference type="SUPFAM" id="SSF48452">
    <property type="entry name" value="TPR-like"/>
    <property type="match status" value="1"/>
</dbReference>
<dbReference type="Proteomes" id="UP000238426">
    <property type="component" value="Unassembled WGS sequence"/>
</dbReference>
<evidence type="ECO:0000313" key="3">
    <source>
        <dbReference type="Proteomes" id="UP000238426"/>
    </source>
</evidence>
<name>A0A2T1ND30_9FLAO</name>
<dbReference type="RefSeq" id="WP_106462488.1">
    <property type="nucleotide sequence ID" value="NZ_PXOQ01000007.1"/>
</dbReference>
<organism evidence="2 3">
    <name type="scientific">Aurantibacter aestuarii</name>
    <dbReference type="NCBI Taxonomy" id="1266046"/>
    <lineage>
        <taxon>Bacteria</taxon>
        <taxon>Pseudomonadati</taxon>
        <taxon>Bacteroidota</taxon>
        <taxon>Flavobacteriia</taxon>
        <taxon>Flavobacteriales</taxon>
        <taxon>Flavobacteriaceae</taxon>
        <taxon>Aurantibacter</taxon>
    </lineage>
</organism>
<comment type="caution">
    <text evidence="2">The sequence shown here is derived from an EMBL/GenBank/DDBJ whole genome shotgun (WGS) entry which is preliminary data.</text>
</comment>
<dbReference type="Gene3D" id="1.25.40.10">
    <property type="entry name" value="Tetratricopeptide repeat domain"/>
    <property type="match status" value="1"/>
</dbReference>
<dbReference type="OrthoDB" id="1122255at2"/>
<reference evidence="2 3" key="1">
    <citation type="submission" date="2018-03" db="EMBL/GenBank/DDBJ databases">
        <title>Mesoflavibacter sp. HG37 and Mesoflavibacter sp. HG96 sp.nov., two marine bacteria isolated from seawater of Western Pacific Ocean.</title>
        <authorList>
            <person name="Cheng H."/>
            <person name="Wu Y.-H."/>
            <person name="Guo L.-L."/>
            <person name="Xu X.-W."/>
        </authorList>
    </citation>
    <scope>NUCLEOTIDE SEQUENCE [LARGE SCALE GENOMIC DNA]</scope>
    <source>
        <strain evidence="2 3">KCTC 32269</strain>
    </source>
</reference>
<dbReference type="AlphaFoldDB" id="A0A2T1ND30"/>